<protein>
    <submittedName>
        <fullName evidence="2">Uncharacterized protein</fullName>
    </submittedName>
</protein>
<feature type="compositionally biased region" description="Acidic residues" evidence="1">
    <location>
        <begin position="43"/>
        <end position="52"/>
    </location>
</feature>
<feature type="region of interest" description="Disordered" evidence="1">
    <location>
        <begin position="1"/>
        <end position="52"/>
    </location>
</feature>
<dbReference type="Proteomes" id="UP001205906">
    <property type="component" value="Unassembled WGS sequence"/>
</dbReference>
<name>A0ABT1C7Q0_9HYPH</name>
<comment type="caution">
    <text evidence="2">The sequence shown here is derived from an EMBL/GenBank/DDBJ whole genome shotgun (WGS) entry which is preliminary data.</text>
</comment>
<reference evidence="2 3" key="1">
    <citation type="submission" date="2022-06" db="EMBL/GenBank/DDBJ databases">
        <title>Mesorhizobium sp. strain RP14 Genome sequencing and assembly.</title>
        <authorList>
            <person name="Kim I."/>
        </authorList>
    </citation>
    <scope>NUCLEOTIDE SEQUENCE [LARGE SCALE GENOMIC DNA]</scope>
    <source>
        <strain evidence="3">RP14(2022)</strain>
    </source>
</reference>
<feature type="compositionally biased region" description="Basic and acidic residues" evidence="1">
    <location>
        <begin position="14"/>
        <end position="26"/>
    </location>
</feature>
<proteinExistence type="predicted"/>
<evidence type="ECO:0000256" key="1">
    <source>
        <dbReference type="SAM" id="MobiDB-lite"/>
    </source>
</evidence>
<accession>A0ABT1C7Q0</accession>
<gene>
    <name evidence="2" type="ORF">NGM99_13780</name>
</gene>
<evidence type="ECO:0000313" key="3">
    <source>
        <dbReference type="Proteomes" id="UP001205906"/>
    </source>
</evidence>
<evidence type="ECO:0000313" key="2">
    <source>
        <dbReference type="EMBL" id="MCO6050849.1"/>
    </source>
</evidence>
<dbReference type="EMBL" id="JAMXQS010000006">
    <property type="protein sequence ID" value="MCO6050849.1"/>
    <property type="molecule type" value="Genomic_DNA"/>
</dbReference>
<keyword evidence="3" id="KW-1185">Reference proteome</keyword>
<dbReference type="RefSeq" id="WP_252819821.1">
    <property type="nucleotide sequence ID" value="NZ_JAMXQS010000006.1"/>
</dbReference>
<sequence>MTKHEQMTQTAFRKGQDDARDNRPRDNPYPTQSDWHDPYEQGYDSEYETMYG</sequence>
<organism evidence="2 3">
    <name type="scientific">Mesorhizobium liriopis</name>
    <dbReference type="NCBI Taxonomy" id="2953882"/>
    <lineage>
        <taxon>Bacteria</taxon>
        <taxon>Pseudomonadati</taxon>
        <taxon>Pseudomonadota</taxon>
        <taxon>Alphaproteobacteria</taxon>
        <taxon>Hyphomicrobiales</taxon>
        <taxon>Phyllobacteriaceae</taxon>
        <taxon>Mesorhizobium</taxon>
    </lineage>
</organism>